<name>A0A067MQS7_BOTB1</name>
<evidence type="ECO:0000259" key="1">
    <source>
        <dbReference type="PROSITE" id="PS50011"/>
    </source>
</evidence>
<dbReference type="InterPro" id="IPR000719">
    <property type="entry name" value="Prot_kinase_dom"/>
</dbReference>
<evidence type="ECO:0000313" key="2">
    <source>
        <dbReference type="EMBL" id="KDQ13931.1"/>
    </source>
</evidence>
<dbReference type="PROSITE" id="PS50011">
    <property type="entry name" value="PROTEIN_KINASE_DOM"/>
    <property type="match status" value="1"/>
</dbReference>
<gene>
    <name evidence="2" type="ORF">BOTBODRAFT_95578</name>
</gene>
<dbReference type="Gene3D" id="1.10.510.10">
    <property type="entry name" value="Transferase(Phosphotransferase) domain 1"/>
    <property type="match status" value="1"/>
</dbReference>
<proteinExistence type="predicted"/>
<dbReference type="PANTHER" id="PTHR44329:SF214">
    <property type="entry name" value="PROTEIN KINASE DOMAIN-CONTAINING PROTEIN"/>
    <property type="match status" value="1"/>
</dbReference>
<dbReference type="AlphaFoldDB" id="A0A067MQS7"/>
<dbReference type="InParanoid" id="A0A067MQS7"/>
<dbReference type="HOGENOM" id="CLU_000288_7_18_1"/>
<sequence>QRLVREMKVWSQLHHLNVLPFLGLHRLRSVTYLVSPWMENGHVLEFIQRHPEADSLQLLVQVAKGLEYLHAFQPPVIHGDLRGPNILISQFGNVCIADFGLSELKAEGYDCYSMPWIFAGHPRWQATEIVRAETKEEARRTTASDVFAFGRVMLELFTMKLPFFYVPYNQGVARRVEAGEFPDRPYDDMTVARGLDDIMWGLMTECWDVIPSQRPSA</sequence>
<accession>A0A067MQS7</accession>
<feature type="non-terminal residue" evidence="2">
    <location>
        <position position="217"/>
    </location>
</feature>
<dbReference type="PANTHER" id="PTHR44329">
    <property type="entry name" value="SERINE/THREONINE-PROTEIN KINASE TNNI3K-RELATED"/>
    <property type="match status" value="1"/>
</dbReference>
<dbReference type="STRING" id="930990.A0A067MQS7"/>
<dbReference type="Proteomes" id="UP000027195">
    <property type="component" value="Unassembled WGS sequence"/>
</dbReference>
<feature type="non-terminal residue" evidence="2">
    <location>
        <position position="1"/>
    </location>
</feature>
<protein>
    <recommendedName>
        <fullName evidence="1">Protein kinase domain-containing protein</fullName>
    </recommendedName>
</protein>
<dbReference type="InterPro" id="IPR001245">
    <property type="entry name" value="Ser-Thr/Tyr_kinase_cat_dom"/>
</dbReference>
<dbReference type="SUPFAM" id="SSF56112">
    <property type="entry name" value="Protein kinase-like (PK-like)"/>
    <property type="match status" value="1"/>
</dbReference>
<dbReference type="EMBL" id="KL198040">
    <property type="protein sequence ID" value="KDQ13931.1"/>
    <property type="molecule type" value="Genomic_DNA"/>
</dbReference>
<evidence type="ECO:0000313" key="3">
    <source>
        <dbReference type="Proteomes" id="UP000027195"/>
    </source>
</evidence>
<feature type="domain" description="Protein kinase" evidence="1">
    <location>
        <begin position="1"/>
        <end position="217"/>
    </location>
</feature>
<dbReference type="GO" id="GO:0004674">
    <property type="term" value="F:protein serine/threonine kinase activity"/>
    <property type="evidence" value="ECO:0007669"/>
    <property type="project" value="TreeGrafter"/>
</dbReference>
<dbReference type="InterPro" id="IPR011009">
    <property type="entry name" value="Kinase-like_dom_sf"/>
</dbReference>
<dbReference type="InterPro" id="IPR051681">
    <property type="entry name" value="Ser/Thr_Kinases-Pseudokinases"/>
</dbReference>
<keyword evidence="3" id="KW-1185">Reference proteome</keyword>
<dbReference type="GO" id="GO:0005524">
    <property type="term" value="F:ATP binding"/>
    <property type="evidence" value="ECO:0007669"/>
    <property type="project" value="InterPro"/>
</dbReference>
<organism evidence="2 3">
    <name type="scientific">Botryobasidium botryosum (strain FD-172 SS1)</name>
    <dbReference type="NCBI Taxonomy" id="930990"/>
    <lineage>
        <taxon>Eukaryota</taxon>
        <taxon>Fungi</taxon>
        <taxon>Dikarya</taxon>
        <taxon>Basidiomycota</taxon>
        <taxon>Agaricomycotina</taxon>
        <taxon>Agaricomycetes</taxon>
        <taxon>Cantharellales</taxon>
        <taxon>Botryobasidiaceae</taxon>
        <taxon>Botryobasidium</taxon>
    </lineage>
</organism>
<dbReference type="OrthoDB" id="26722at2759"/>
<dbReference type="Pfam" id="PF07714">
    <property type="entry name" value="PK_Tyr_Ser-Thr"/>
    <property type="match status" value="1"/>
</dbReference>
<reference evidence="3" key="1">
    <citation type="journal article" date="2014" name="Proc. Natl. Acad. Sci. U.S.A.">
        <title>Extensive sampling of basidiomycete genomes demonstrates inadequacy of the white-rot/brown-rot paradigm for wood decay fungi.</title>
        <authorList>
            <person name="Riley R."/>
            <person name="Salamov A.A."/>
            <person name="Brown D.W."/>
            <person name="Nagy L.G."/>
            <person name="Floudas D."/>
            <person name="Held B.W."/>
            <person name="Levasseur A."/>
            <person name="Lombard V."/>
            <person name="Morin E."/>
            <person name="Otillar R."/>
            <person name="Lindquist E.A."/>
            <person name="Sun H."/>
            <person name="LaButti K.M."/>
            <person name="Schmutz J."/>
            <person name="Jabbour D."/>
            <person name="Luo H."/>
            <person name="Baker S.E."/>
            <person name="Pisabarro A.G."/>
            <person name="Walton J.D."/>
            <person name="Blanchette R.A."/>
            <person name="Henrissat B."/>
            <person name="Martin F."/>
            <person name="Cullen D."/>
            <person name="Hibbett D.S."/>
            <person name="Grigoriev I.V."/>
        </authorList>
    </citation>
    <scope>NUCLEOTIDE SEQUENCE [LARGE SCALE GENOMIC DNA]</scope>
    <source>
        <strain evidence="3">FD-172 SS1</strain>
    </source>
</reference>